<feature type="transmembrane region" description="Helical" evidence="1">
    <location>
        <begin position="188"/>
        <end position="210"/>
    </location>
</feature>
<feature type="transmembrane region" description="Helical" evidence="1">
    <location>
        <begin position="22"/>
        <end position="44"/>
    </location>
</feature>
<dbReference type="Proteomes" id="UP001497623">
    <property type="component" value="Unassembled WGS sequence"/>
</dbReference>
<keyword evidence="3" id="KW-1185">Reference proteome</keyword>
<gene>
    <name evidence="2" type="ORF">MNOR_LOCUS34957</name>
</gene>
<keyword evidence="1" id="KW-1133">Transmembrane helix</keyword>
<organism evidence="2 3">
    <name type="scientific">Meganyctiphanes norvegica</name>
    <name type="common">Northern krill</name>
    <name type="synonym">Thysanopoda norvegica</name>
    <dbReference type="NCBI Taxonomy" id="48144"/>
    <lineage>
        <taxon>Eukaryota</taxon>
        <taxon>Metazoa</taxon>
        <taxon>Ecdysozoa</taxon>
        <taxon>Arthropoda</taxon>
        <taxon>Crustacea</taxon>
        <taxon>Multicrustacea</taxon>
        <taxon>Malacostraca</taxon>
        <taxon>Eumalacostraca</taxon>
        <taxon>Eucarida</taxon>
        <taxon>Euphausiacea</taxon>
        <taxon>Euphausiidae</taxon>
        <taxon>Meganyctiphanes</taxon>
    </lineage>
</organism>
<feature type="transmembrane region" description="Helical" evidence="1">
    <location>
        <begin position="79"/>
        <end position="103"/>
    </location>
</feature>
<dbReference type="AlphaFoldDB" id="A0AAV2SCA3"/>
<keyword evidence="1" id="KW-0812">Transmembrane</keyword>
<feature type="transmembrane region" description="Helical" evidence="1">
    <location>
        <begin position="51"/>
        <end position="73"/>
    </location>
</feature>
<keyword evidence="1" id="KW-0472">Membrane</keyword>
<name>A0AAV2SCA3_MEGNR</name>
<protein>
    <recommendedName>
        <fullName evidence="4">Transmembrane protein</fullName>
    </recommendedName>
</protein>
<accession>A0AAV2SCA3</accession>
<feature type="transmembrane region" description="Helical" evidence="1">
    <location>
        <begin position="110"/>
        <end position="136"/>
    </location>
</feature>
<dbReference type="EMBL" id="CAXKWB010056085">
    <property type="protein sequence ID" value="CAL4177862.1"/>
    <property type="molecule type" value="Genomic_DNA"/>
</dbReference>
<evidence type="ECO:0000313" key="3">
    <source>
        <dbReference type="Proteomes" id="UP001497623"/>
    </source>
</evidence>
<reference evidence="2 3" key="1">
    <citation type="submission" date="2024-05" db="EMBL/GenBank/DDBJ databases">
        <authorList>
            <person name="Wallberg A."/>
        </authorList>
    </citation>
    <scope>NUCLEOTIDE SEQUENCE [LARGE SCALE GENOMIC DNA]</scope>
</reference>
<evidence type="ECO:0000256" key="1">
    <source>
        <dbReference type="SAM" id="Phobius"/>
    </source>
</evidence>
<proteinExistence type="predicted"/>
<evidence type="ECO:0008006" key="4">
    <source>
        <dbReference type="Google" id="ProtNLM"/>
    </source>
</evidence>
<evidence type="ECO:0000313" key="2">
    <source>
        <dbReference type="EMBL" id="CAL4177862.1"/>
    </source>
</evidence>
<sequence>MPLQILGVLVYTYYQGIFHFQALPYIELGVHTYIFLHICIFCLTSTSTYSFLLSFCFITIIIIIFLFSFLYLLLIIDTIIFLFSFLSLVYIILFITFILIFIFRYIYNFFAIFFFSNIFQFLVITSNLFLCVSFSLKPLNSIFLISGCICLEKCSSHSLQNHLNPCLLSLVFTSKQSCIPTLHQQQNIFGLFSSNYIPVCTVITVFWHFISNSTK</sequence>
<comment type="caution">
    <text evidence="2">The sequence shown here is derived from an EMBL/GenBank/DDBJ whole genome shotgun (WGS) entry which is preliminary data.</text>
</comment>